<evidence type="ECO:0000313" key="4">
    <source>
        <dbReference type="EMBL" id="RAJ80131.1"/>
    </source>
</evidence>
<dbReference type="RefSeq" id="WP_111593146.1">
    <property type="nucleotide sequence ID" value="NZ_QLMA01000005.1"/>
</dbReference>
<evidence type="ECO:0000259" key="3">
    <source>
        <dbReference type="PROSITE" id="PS50977"/>
    </source>
</evidence>
<dbReference type="Proteomes" id="UP000249819">
    <property type="component" value="Unassembled WGS sequence"/>
</dbReference>
<dbReference type="Pfam" id="PF00440">
    <property type="entry name" value="TetR_N"/>
    <property type="match status" value="1"/>
</dbReference>
<keyword evidence="5" id="KW-1185">Reference proteome</keyword>
<comment type="caution">
    <text evidence="4">The sequence shown here is derived from an EMBL/GenBank/DDBJ whole genome shotgun (WGS) entry which is preliminary data.</text>
</comment>
<feature type="DNA-binding region" description="H-T-H motif" evidence="2">
    <location>
        <begin position="29"/>
        <end position="48"/>
    </location>
</feature>
<dbReference type="PANTHER" id="PTHR43479:SF12">
    <property type="entry name" value="TRANSCRIPTIONAL REGULATORY PROTEIN"/>
    <property type="match status" value="1"/>
</dbReference>
<dbReference type="SUPFAM" id="SSF46689">
    <property type="entry name" value="Homeodomain-like"/>
    <property type="match status" value="1"/>
</dbReference>
<feature type="domain" description="HTH tetR-type" evidence="3">
    <location>
        <begin position="6"/>
        <end position="66"/>
    </location>
</feature>
<evidence type="ECO:0000313" key="5">
    <source>
        <dbReference type="Proteomes" id="UP000249819"/>
    </source>
</evidence>
<proteinExistence type="predicted"/>
<dbReference type="PRINTS" id="PR00455">
    <property type="entry name" value="HTHTETR"/>
</dbReference>
<dbReference type="Pfam" id="PF13972">
    <property type="entry name" value="TetR"/>
    <property type="match status" value="1"/>
</dbReference>
<name>A0A327VVV4_9BACT</name>
<dbReference type="PROSITE" id="PS50977">
    <property type="entry name" value="HTH_TETR_2"/>
    <property type="match status" value="1"/>
</dbReference>
<gene>
    <name evidence="4" type="ORF">CLV59_105239</name>
</gene>
<dbReference type="PANTHER" id="PTHR43479">
    <property type="entry name" value="ACREF/ENVCD OPERON REPRESSOR-RELATED"/>
    <property type="match status" value="1"/>
</dbReference>
<protein>
    <submittedName>
        <fullName evidence="4">AcrR family transcriptional regulator</fullName>
    </submittedName>
</protein>
<dbReference type="EMBL" id="QLMA01000005">
    <property type="protein sequence ID" value="RAJ80131.1"/>
    <property type="molecule type" value="Genomic_DNA"/>
</dbReference>
<organism evidence="4 5">
    <name type="scientific">Chitinophaga dinghuensis</name>
    <dbReference type="NCBI Taxonomy" id="1539050"/>
    <lineage>
        <taxon>Bacteria</taxon>
        <taxon>Pseudomonadati</taxon>
        <taxon>Bacteroidota</taxon>
        <taxon>Chitinophagia</taxon>
        <taxon>Chitinophagales</taxon>
        <taxon>Chitinophagaceae</taxon>
        <taxon>Chitinophaga</taxon>
    </lineage>
</organism>
<dbReference type="AlphaFoldDB" id="A0A327VVV4"/>
<sequence>MTTEKLTTKERILTTALHLYNEQGADIVTIRHIAKEINISHGNLQYHYKNTEEIILALFNQLAEAMDKGMAQAENPAIPTFAQFLADTEHMFSILYQYRFIFLHFVAITQRVPEIKKRYNAIESNREHQFIRLFHNYQETGIFRTDIPEEVWIDLVTQIFIVGNFWMPHNEIQLQLKGQKAVRHYVHLVGNMFYPYLTPKGIATVQTS</sequence>
<dbReference type="GO" id="GO:0003677">
    <property type="term" value="F:DNA binding"/>
    <property type="evidence" value="ECO:0007669"/>
    <property type="project" value="UniProtKB-UniRule"/>
</dbReference>
<dbReference type="InterPro" id="IPR025722">
    <property type="entry name" value="TetR"/>
</dbReference>
<dbReference type="InterPro" id="IPR001647">
    <property type="entry name" value="HTH_TetR"/>
</dbReference>
<evidence type="ECO:0000256" key="1">
    <source>
        <dbReference type="ARBA" id="ARBA00023125"/>
    </source>
</evidence>
<dbReference type="InterPro" id="IPR009057">
    <property type="entry name" value="Homeodomain-like_sf"/>
</dbReference>
<accession>A0A327VVV4</accession>
<dbReference type="InterPro" id="IPR050624">
    <property type="entry name" value="HTH-type_Tx_Regulator"/>
</dbReference>
<evidence type="ECO:0000256" key="2">
    <source>
        <dbReference type="PROSITE-ProRule" id="PRU00335"/>
    </source>
</evidence>
<dbReference type="Gene3D" id="1.10.357.10">
    <property type="entry name" value="Tetracycline Repressor, domain 2"/>
    <property type="match status" value="1"/>
</dbReference>
<dbReference type="OrthoDB" id="9787680at2"/>
<reference evidence="4 5" key="1">
    <citation type="submission" date="2018-06" db="EMBL/GenBank/DDBJ databases">
        <title>Genomic Encyclopedia of Archaeal and Bacterial Type Strains, Phase II (KMG-II): from individual species to whole genera.</title>
        <authorList>
            <person name="Goeker M."/>
        </authorList>
    </citation>
    <scope>NUCLEOTIDE SEQUENCE [LARGE SCALE GENOMIC DNA]</scope>
    <source>
        <strain evidence="4 5">DSM 29821</strain>
    </source>
</reference>
<keyword evidence="1 2" id="KW-0238">DNA-binding</keyword>